<evidence type="ECO:0000313" key="2">
    <source>
        <dbReference type="Proteomes" id="UP000006738"/>
    </source>
</evidence>
<dbReference type="AlphaFoldDB" id="A3NQP6"/>
<name>A3NQP6_BURP0</name>
<gene>
    <name evidence="1" type="ordered locus">BURPS1106A_0384</name>
</gene>
<organism evidence="1 2">
    <name type="scientific">Burkholderia pseudomallei (strain 1106a)</name>
    <dbReference type="NCBI Taxonomy" id="357348"/>
    <lineage>
        <taxon>Bacteria</taxon>
        <taxon>Pseudomonadati</taxon>
        <taxon>Pseudomonadota</taxon>
        <taxon>Betaproteobacteria</taxon>
        <taxon>Burkholderiales</taxon>
        <taxon>Burkholderiaceae</taxon>
        <taxon>Burkholderia</taxon>
        <taxon>pseudomallei group</taxon>
    </lineage>
</organism>
<dbReference type="HOGENOM" id="CLU_3306104_0_0_4"/>
<dbReference type="EMBL" id="CP000572">
    <property type="protein sequence ID" value="ABN88828.1"/>
    <property type="molecule type" value="Genomic_DNA"/>
</dbReference>
<dbReference type="KEGG" id="bpl:BURPS1106A_0384"/>
<reference evidence="1 2" key="1">
    <citation type="submission" date="2007-02" db="EMBL/GenBank/DDBJ databases">
        <authorList>
            <person name="DeShazer D."/>
            <person name="Woods D.E."/>
            <person name="Nierman W.C."/>
        </authorList>
    </citation>
    <scope>NUCLEOTIDE SEQUENCE [LARGE SCALE GENOMIC DNA]</scope>
    <source>
        <strain evidence="1 2">1106a</strain>
    </source>
</reference>
<proteinExistence type="predicted"/>
<dbReference type="Proteomes" id="UP000006738">
    <property type="component" value="Chromosome I"/>
</dbReference>
<sequence length="39" mass="4238">MPLHGAIAALPDFVRRLAPSTFMVRAPRLSAGRALAYGW</sequence>
<evidence type="ECO:0000313" key="1">
    <source>
        <dbReference type="EMBL" id="ABN88828.1"/>
    </source>
</evidence>
<protein>
    <submittedName>
        <fullName evidence="1">Uncharacterized protein</fullName>
    </submittedName>
</protein>
<accession>A3NQP6</accession>